<dbReference type="EMBL" id="JABFCX010000002">
    <property type="protein sequence ID" value="NNU15783.1"/>
    <property type="molecule type" value="Genomic_DNA"/>
</dbReference>
<dbReference type="Gene3D" id="6.10.340.10">
    <property type="match status" value="1"/>
</dbReference>
<dbReference type="InterPro" id="IPR005467">
    <property type="entry name" value="His_kinase_dom"/>
</dbReference>
<evidence type="ECO:0000256" key="3">
    <source>
        <dbReference type="ARBA" id="ARBA00012438"/>
    </source>
</evidence>
<keyword evidence="6 10" id="KW-0418">Kinase</keyword>
<dbReference type="SUPFAM" id="SSF47384">
    <property type="entry name" value="Homodimeric domain of signal transducing histidine kinase"/>
    <property type="match status" value="1"/>
</dbReference>
<dbReference type="SMART" id="SM00304">
    <property type="entry name" value="HAMP"/>
    <property type="match status" value="1"/>
</dbReference>
<keyword evidence="5" id="KW-0808">Transferase</keyword>
<dbReference type="GO" id="GO:0016020">
    <property type="term" value="C:membrane"/>
    <property type="evidence" value="ECO:0007669"/>
    <property type="project" value="UniProtKB-SubCell"/>
</dbReference>
<name>A0A7Y3RKL0_9PROT</name>
<protein>
    <recommendedName>
        <fullName evidence="3">histidine kinase</fullName>
        <ecNumber evidence="3">2.7.13.3</ecNumber>
    </recommendedName>
</protein>
<dbReference type="InterPro" id="IPR004358">
    <property type="entry name" value="Sig_transdc_His_kin-like_C"/>
</dbReference>
<evidence type="ECO:0000256" key="5">
    <source>
        <dbReference type="ARBA" id="ARBA00022679"/>
    </source>
</evidence>
<dbReference type="Pfam" id="PF02518">
    <property type="entry name" value="HATPase_c"/>
    <property type="match status" value="1"/>
</dbReference>
<keyword evidence="11" id="KW-1185">Reference proteome</keyword>
<sequence length="576" mass="60250">MASATSIRATDVTRGAEAAEAPRAAFPKATRIKLAKPARLGGRFGGALLIGNTLGIILLTFGAMAISAYRDGLLTARVEMVERQAVLARAAVSGDALAACGGGSCLDDPIKATLVLGEATAGFDGRVSLFRSESGLPRFVAENVPKNDPSPAAVPIPDALPLTSMSGGVGETMTGWVEKVLFEWPLRGRITDMTIEDEVVAIFNGAPGSGKNLRYDPQGKLVASIAIPVVEGGATRGLVVAESQGIDVVSKRVRGALLPIIVLTLGLANFCALGLTAAVTHPLRQLAIAAEKVRASVGRAGQVELPDYDARRDDVGRLSRAFKAMTQALVDRIESIDSFAADVSHELKNPLTSIKSAIETVDKCKTDEQRARLMEVIALDVERMDRLISDISSASRLDAQLATETRHAISASKLVGDVAGSYRAVTDAGGPVVNFWDETDGKQGIFAAPAALGRVVRNLIDNAVSFSPGSGAVTVALEKAPGSGQSSLLVTVSDEGPGVPAENLESIFDRFYTSRPQGATFGSNSGLGLAIARQIVESHGGRIWCENLPPRDPDFDTSPAGARFHIELPVHTGGGF</sequence>
<feature type="domain" description="HAMP" evidence="9">
    <location>
        <begin position="277"/>
        <end position="334"/>
    </location>
</feature>
<keyword evidence="7" id="KW-0812">Transmembrane</keyword>
<dbReference type="PANTHER" id="PTHR43547">
    <property type="entry name" value="TWO-COMPONENT HISTIDINE KINASE"/>
    <property type="match status" value="1"/>
</dbReference>
<evidence type="ECO:0000256" key="7">
    <source>
        <dbReference type="SAM" id="Phobius"/>
    </source>
</evidence>
<gene>
    <name evidence="10" type="ORF">HK107_05545</name>
</gene>
<reference evidence="10 11" key="1">
    <citation type="submission" date="2020-05" db="EMBL/GenBank/DDBJ databases">
        <title>Parvularcula mediterraneae sp. nov., isolated from polypropylene straw from shallow seawater of the seashore of Laganas in Zakynthos island, Greece.</title>
        <authorList>
            <person name="Szabo I."/>
            <person name="Al-Omari J."/>
            <person name="Rado J."/>
            <person name="Szerdahelyi G.S."/>
        </authorList>
    </citation>
    <scope>NUCLEOTIDE SEQUENCE [LARGE SCALE GENOMIC DNA]</scope>
    <source>
        <strain evidence="10 11">ZS-1/3</strain>
    </source>
</reference>
<dbReference type="InterPro" id="IPR003594">
    <property type="entry name" value="HATPase_dom"/>
</dbReference>
<keyword evidence="4" id="KW-0597">Phosphoprotein</keyword>
<accession>A0A7Y3RKL0</accession>
<evidence type="ECO:0000256" key="4">
    <source>
        <dbReference type="ARBA" id="ARBA00022553"/>
    </source>
</evidence>
<dbReference type="GO" id="GO:0000155">
    <property type="term" value="F:phosphorelay sensor kinase activity"/>
    <property type="evidence" value="ECO:0007669"/>
    <property type="project" value="InterPro"/>
</dbReference>
<dbReference type="InterPro" id="IPR036890">
    <property type="entry name" value="HATPase_C_sf"/>
</dbReference>
<dbReference type="InterPro" id="IPR003660">
    <property type="entry name" value="HAMP_dom"/>
</dbReference>
<proteinExistence type="predicted"/>
<dbReference type="Gene3D" id="3.30.565.10">
    <property type="entry name" value="Histidine kinase-like ATPase, C-terminal domain"/>
    <property type="match status" value="1"/>
</dbReference>
<dbReference type="SMART" id="SM00387">
    <property type="entry name" value="HATPase_c"/>
    <property type="match status" value="1"/>
</dbReference>
<feature type="transmembrane region" description="Helical" evidence="7">
    <location>
        <begin position="44"/>
        <end position="69"/>
    </location>
</feature>
<dbReference type="RefSeq" id="WP_173197482.1">
    <property type="nucleotide sequence ID" value="NZ_JABFCX010000002.1"/>
</dbReference>
<evidence type="ECO:0000313" key="11">
    <source>
        <dbReference type="Proteomes" id="UP000536835"/>
    </source>
</evidence>
<dbReference type="Pfam" id="PF00672">
    <property type="entry name" value="HAMP"/>
    <property type="match status" value="1"/>
</dbReference>
<evidence type="ECO:0000256" key="1">
    <source>
        <dbReference type="ARBA" id="ARBA00000085"/>
    </source>
</evidence>
<dbReference type="PROSITE" id="PS50109">
    <property type="entry name" value="HIS_KIN"/>
    <property type="match status" value="1"/>
</dbReference>
<organism evidence="10 11">
    <name type="scientific">Parvularcula mediterranea</name>
    <dbReference type="NCBI Taxonomy" id="2732508"/>
    <lineage>
        <taxon>Bacteria</taxon>
        <taxon>Pseudomonadati</taxon>
        <taxon>Pseudomonadota</taxon>
        <taxon>Alphaproteobacteria</taxon>
        <taxon>Parvularculales</taxon>
        <taxon>Parvularculaceae</taxon>
        <taxon>Parvularcula</taxon>
    </lineage>
</organism>
<evidence type="ECO:0000313" key="10">
    <source>
        <dbReference type="EMBL" id="NNU15783.1"/>
    </source>
</evidence>
<comment type="caution">
    <text evidence="10">The sequence shown here is derived from an EMBL/GenBank/DDBJ whole genome shotgun (WGS) entry which is preliminary data.</text>
</comment>
<evidence type="ECO:0000259" key="8">
    <source>
        <dbReference type="PROSITE" id="PS50109"/>
    </source>
</evidence>
<dbReference type="InterPro" id="IPR003661">
    <property type="entry name" value="HisK_dim/P_dom"/>
</dbReference>
<dbReference type="SMART" id="SM00388">
    <property type="entry name" value="HisKA"/>
    <property type="match status" value="1"/>
</dbReference>
<dbReference type="CDD" id="cd00082">
    <property type="entry name" value="HisKA"/>
    <property type="match status" value="1"/>
</dbReference>
<dbReference type="SUPFAM" id="SSF55874">
    <property type="entry name" value="ATPase domain of HSP90 chaperone/DNA topoisomerase II/histidine kinase"/>
    <property type="match status" value="1"/>
</dbReference>
<feature type="domain" description="Histidine kinase" evidence="8">
    <location>
        <begin position="342"/>
        <end position="572"/>
    </location>
</feature>
<dbReference type="InterPro" id="IPR036097">
    <property type="entry name" value="HisK_dim/P_sf"/>
</dbReference>
<comment type="subcellular location">
    <subcellularLocation>
        <location evidence="2">Membrane</location>
    </subcellularLocation>
</comment>
<dbReference type="PANTHER" id="PTHR43547:SF2">
    <property type="entry name" value="HYBRID SIGNAL TRANSDUCTION HISTIDINE KINASE C"/>
    <property type="match status" value="1"/>
</dbReference>
<comment type="catalytic activity">
    <reaction evidence="1">
        <text>ATP + protein L-histidine = ADP + protein N-phospho-L-histidine.</text>
        <dbReference type="EC" id="2.7.13.3"/>
    </reaction>
</comment>
<dbReference type="PRINTS" id="PR00344">
    <property type="entry name" value="BCTRLSENSOR"/>
</dbReference>
<dbReference type="PROSITE" id="PS50885">
    <property type="entry name" value="HAMP"/>
    <property type="match status" value="1"/>
</dbReference>
<keyword evidence="7" id="KW-0472">Membrane</keyword>
<evidence type="ECO:0000256" key="6">
    <source>
        <dbReference type="ARBA" id="ARBA00022777"/>
    </source>
</evidence>
<dbReference type="AlphaFoldDB" id="A0A7Y3RKL0"/>
<dbReference type="Gene3D" id="1.10.287.130">
    <property type="match status" value="1"/>
</dbReference>
<dbReference type="Pfam" id="PF00512">
    <property type="entry name" value="HisKA"/>
    <property type="match status" value="1"/>
</dbReference>
<keyword evidence="7" id="KW-1133">Transmembrane helix</keyword>
<evidence type="ECO:0000256" key="2">
    <source>
        <dbReference type="ARBA" id="ARBA00004370"/>
    </source>
</evidence>
<dbReference type="Proteomes" id="UP000536835">
    <property type="component" value="Unassembled WGS sequence"/>
</dbReference>
<evidence type="ECO:0000259" key="9">
    <source>
        <dbReference type="PROSITE" id="PS50885"/>
    </source>
</evidence>
<dbReference type="CDD" id="cd06225">
    <property type="entry name" value="HAMP"/>
    <property type="match status" value="1"/>
</dbReference>
<dbReference type="EC" id="2.7.13.3" evidence="3"/>